<reference evidence="1 2" key="1">
    <citation type="submission" date="2019-02" db="EMBL/GenBank/DDBJ databases">
        <title>Deep-cultivation of Planctomycetes and their phenomic and genomic characterization uncovers novel biology.</title>
        <authorList>
            <person name="Wiegand S."/>
            <person name="Jogler M."/>
            <person name="Boedeker C."/>
            <person name="Pinto D."/>
            <person name="Vollmers J."/>
            <person name="Rivas-Marin E."/>
            <person name="Kohn T."/>
            <person name="Peeters S.H."/>
            <person name="Heuer A."/>
            <person name="Rast P."/>
            <person name="Oberbeckmann S."/>
            <person name="Bunk B."/>
            <person name="Jeske O."/>
            <person name="Meyerdierks A."/>
            <person name="Storesund J.E."/>
            <person name="Kallscheuer N."/>
            <person name="Luecker S."/>
            <person name="Lage O.M."/>
            <person name="Pohl T."/>
            <person name="Merkel B.J."/>
            <person name="Hornburger P."/>
            <person name="Mueller R.-W."/>
            <person name="Bruemmer F."/>
            <person name="Labrenz M."/>
            <person name="Spormann A.M."/>
            <person name="Op den Camp H."/>
            <person name="Overmann J."/>
            <person name="Amann R."/>
            <person name="Jetten M.S.M."/>
            <person name="Mascher T."/>
            <person name="Medema M.H."/>
            <person name="Devos D.P."/>
            <person name="Kaster A.-K."/>
            <person name="Ovreas L."/>
            <person name="Rohde M."/>
            <person name="Galperin M.Y."/>
            <person name="Jogler C."/>
        </authorList>
    </citation>
    <scope>NUCLEOTIDE SEQUENCE [LARGE SCALE GENOMIC DNA]</scope>
    <source>
        <strain evidence="1 2">ElP</strain>
    </source>
</reference>
<keyword evidence="2" id="KW-1185">Reference proteome</keyword>
<name>A0A518H943_9BACT</name>
<dbReference type="RefSeq" id="WP_145275077.1">
    <property type="nucleotide sequence ID" value="NZ_CP036426.1"/>
</dbReference>
<sequence>MEIELLKMLPGGGSVAALIVTVILFLKQQEKSQLNLGQVTETFNNRVAAAQSSFQDQIRQLIAHNAENQKLYQDQIQTLLDGHLEVSRETVVALRALETAVYELQSRSQPPTVRVAAAR</sequence>
<dbReference type="AlphaFoldDB" id="A0A518H943"/>
<dbReference type="Proteomes" id="UP000317835">
    <property type="component" value="Chromosome"/>
</dbReference>
<proteinExistence type="predicted"/>
<protein>
    <submittedName>
        <fullName evidence="1">Uncharacterized protein</fullName>
    </submittedName>
</protein>
<gene>
    <name evidence="1" type="ORF">ElP_53010</name>
</gene>
<evidence type="ECO:0000313" key="1">
    <source>
        <dbReference type="EMBL" id="QDV37363.1"/>
    </source>
</evidence>
<accession>A0A518H943</accession>
<dbReference type="OrthoDB" id="9838758at2"/>
<dbReference type="KEGG" id="tpla:ElP_53010"/>
<dbReference type="EMBL" id="CP036426">
    <property type="protein sequence ID" value="QDV37363.1"/>
    <property type="molecule type" value="Genomic_DNA"/>
</dbReference>
<organism evidence="1 2">
    <name type="scientific">Tautonia plasticadhaerens</name>
    <dbReference type="NCBI Taxonomy" id="2527974"/>
    <lineage>
        <taxon>Bacteria</taxon>
        <taxon>Pseudomonadati</taxon>
        <taxon>Planctomycetota</taxon>
        <taxon>Planctomycetia</taxon>
        <taxon>Isosphaerales</taxon>
        <taxon>Isosphaeraceae</taxon>
        <taxon>Tautonia</taxon>
    </lineage>
</organism>
<evidence type="ECO:0000313" key="2">
    <source>
        <dbReference type="Proteomes" id="UP000317835"/>
    </source>
</evidence>